<gene>
    <name evidence="2" type="ORF">LY89DRAFT_684617</name>
</gene>
<keyword evidence="1" id="KW-1133">Transmembrane helix</keyword>
<dbReference type="EMBL" id="KQ947414">
    <property type="protein sequence ID" value="KUJ17614.1"/>
    <property type="molecule type" value="Genomic_DNA"/>
</dbReference>
<protein>
    <submittedName>
        <fullName evidence="2">Uncharacterized protein</fullName>
    </submittedName>
</protein>
<keyword evidence="1" id="KW-0472">Membrane</keyword>
<evidence type="ECO:0000313" key="2">
    <source>
        <dbReference type="EMBL" id="KUJ17614.1"/>
    </source>
</evidence>
<proteinExistence type="predicted"/>
<keyword evidence="1" id="KW-0812">Transmembrane</keyword>
<organism evidence="2 3">
    <name type="scientific">Mollisia scopiformis</name>
    <name type="common">Conifer needle endophyte fungus</name>
    <name type="synonym">Phialocephala scopiformis</name>
    <dbReference type="NCBI Taxonomy" id="149040"/>
    <lineage>
        <taxon>Eukaryota</taxon>
        <taxon>Fungi</taxon>
        <taxon>Dikarya</taxon>
        <taxon>Ascomycota</taxon>
        <taxon>Pezizomycotina</taxon>
        <taxon>Leotiomycetes</taxon>
        <taxon>Helotiales</taxon>
        <taxon>Mollisiaceae</taxon>
        <taxon>Mollisia</taxon>
    </lineage>
</organism>
<evidence type="ECO:0000313" key="3">
    <source>
        <dbReference type="Proteomes" id="UP000070700"/>
    </source>
</evidence>
<dbReference type="KEGG" id="psco:LY89DRAFT_684617"/>
<sequence>MMDPNFPPITNAAIDQAQVAQFLPRYNTFTHNNRNRNDPASTIGIAIKLIVALAILIFSLQLLSYANLNRGPGFWQPGRISGASQH</sequence>
<keyword evidence="3" id="KW-1185">Reference proteome</keyword>
<dbReference type="AlphaFoldDB" id="A0A194XBS2"/>
<accession>A0A194XBS2</accession>
<reference evidence="2 3" key="1">
    <citation type="submission" date="2015-10" db="EMBL/GenBank/DDBJ databases">
        <title>Full genome of DAOMC 229536 Phialocephala scopiformis, a fungal endophyte of spruce producing the potent anti-insectan compound rugulosin.</title>
        <authorList>
            <consortium name="DOE Joint Genome Institute"/>
            <person name="Walker A.K."/>
            <person name="Frasz S.L."/>
            <person name="Seifert K.A."/>
            <person name="Miller J.D."/>
            <person name="Mondo S.J."/>
            <person name="Labutti K."/>
            <person name="Lipzen A."/>
            <person name="Dockter R."/>
            <person name="Kennedy M."/>
            <person name="Grigoriev I.V."/>
            <person name="Spatafora J.W."/>
        </authorList>
    </citation>
    <scope>NUCLEOTIDE SEQUENCE [LARGE SCALE GENOMIC DNA]</scope>
    <source>
        <strain evidence="2 3">CBS 120377</strain>
    </source>
</reference>
<name>A0A194XBS2_MOLSC</name>
<feature type="transmembrane region" description="Helical" evidence="1">
    <location>
        <begin position="43"/>
        <end position="63"/>
    </location>
</feature>
<evidence type="ECO:0000256" key="1">
    <source>
        <dbReference type="SAM" id="Phobius"/>
    </source>
</evidence>
<dbReference type="GeneID" id="28824644"/>
<dbReference type="Proteomes" id="UP000070700">
    <property type="component" value="Unassembled WGS sequence"/>
</dbReference>
<dbReference type="RefSeq" id="XP_018071969.1">
    <property type="nucleotide sequence ID" value="XM_018214918.1"/>
</dbReference>
<dbReference type="InParanoid" id="A0A194XBS2"/>